<protein>
    <recommendedName>
        <fullName evidence="3">Tryptophan--tRNA ligase</fullName>
    </recommendedName>
</protein>
<sequence>MEKGGTGYGDLKKSLADLVLREFDGMRKKREELASNLPRVEQWMKDGAAKARKTAEQVLARVRSAVGTQK</sequence>
<comment type="caution">
    <text evidence="1">The sequence shown here is derived from an EMBL/GenBank/DDBJ whole genome shotgun (WGS) entry which is preliminary data.</text>
</comment>
<dbReference type="Gene3D" id="1.10.240.10">
    <property type="entry name" value="Tyrosyl-Transfer RNA Synthetase"/>
    <property type="match status" value="1"/>
</dbReference>
<accession>A0A0R2XEW3</accession>
<dbReference type="Proteomes" id="UP000051557">
    <property type="component" value="Unassembled WGS sequence"/>
</dbReference>
<evidence type="ECO:0008006" key="3">
    <source>
        <dbReference type="Google" id="ProtNLM"/>
    </source>
</evidence>
<proteinExistence type="predicted"/>
<dbReference type="SUPFAM" id="SSF52374">
    <property type="entry name" value="Nucleotidylyl transferase"/>
    <property type="match status" value="1"/>
</dbReference>
<evidence type="ECO:0000313" key="2">
    <source>
        <dbReference type="Proteomes" id="UP000051557"/>
    </source>
</evidence>
<gene>
    <name evidence="1" type="ORF">ABS32_03115</name>
</gene>
<name>A0A0R2XEW3_9BACT</name>
<dbReference type="EMBL" id="LIDM01000084">
    <property type="protein sequence ID" value="KRP32612.1"/>
    <property type="molecule type" value="Genomic_DNA"/>
</dbReference>
<dbReference type="AlphaFoldDB" id="A0A0R2XEW3"/>
<evidence type="ECO:0000313" key="1">
    <source>
        <dbReference type="EMBL" id="KRP32612.1"/>
    </source>
</evidence>
<organism evidence="1 2">
    <name type="scientific">Verrucomicrobia subdivision 6 bacterium BACL9 MAG-120820-bin42</name>
    <dbReference type="NCBI Taxonomy" id="1655634"/>
    <lineage>
        <taxon>Bacteria</taxon>
        <taxon>Pseudomonadati</taxon>
        <taxon>Verrucomicrobiota</taxon>
        <taxon>Verrucomicrobiia</taxon>
        <taxon>Verrucomicrobiales</taxon>
        <taxon>Verrucomicrobia subdivision 6</taxon>
    </lineage>
</organism>
<reference evidence="1 2" key="1">
    <citation type="submission" date="2015-10" db="EMBL/GenBank/DDBJ databases">
        <title>Metagenome-Assembled Genomes uncover a global brackish microbiome.</title>
        <authorList>
            <person name="Hugerth L.W."/>
            <person name="Larsson J."/>
            <person name="Alneberg J."/>
            <person name="Lindh M.V."/>
            <person name="Legrand C."/>
            <person name="Pinhassi J."/>
            <person name="Andersson A.F."/>
        </authorList>
    </citation>
    <scope>NUCLEOTIDE SEQUENCE [LARGE SCALE GENOMIC DNA]</scope>
    <source>
        <strain evidence="1">BACL9 MAG-120820-bin42</strain>
    </source>
</reference>